<feature type="compositionally biased region" description="Polar residues" evidence="1">
    <location>
        <begin position="241"/>
        <end position="253"/>
    </location>
</feature>
<name>A0A3S5FFQ0_9PLAT</name>
<reference evidence="2" key="1">
    <citation type="submission" date="2018-11" db="EMBL/GenBank/DDBJ databases">
        <authorList>
            <consortium name="Pathogen Informatics"/>
        </authorList>
    </citation>
    <scope>NUCLEOTIDE SEQUENCE</scope>
</reference>
<dbReference type="Proteomes" id="UP000784294">
    <property type="component" value="Unassembled WGS sequence"/>
</dbReference>
<dbReference type="AlphaFoldDB" id="A0A3S5FFQ0"/>
<comment type="caution">
    <text evidence="2">The sequence shown here is derived from an EMBL/GenBank/DDBJ whole genome shotgun (WGS) entry which is preliminary data.</text>
</comment>
<feature type="compositionally biased region" description="Basic and acidic residues" evidence="1">
    <location>
        <begin position="260"/>
        <end position="270"/>
    </location>
</feature>
<feature type="region of interest" description="Disordered" evidence="1">
    <location>
        <begin position="238"/>
        <end position="294"/>
    </location>
</feature>
<accession>A0A3S5FFQ0</accession>
<evidence type="ECO:0000313" key="2">
    <source>
        <dbReference type="EMBL" id="VEL33163.1"/>
    </source>
</evidence>
<evidence type="ECO:0000256" key="1">
    <source>
        <dbReference type="SAM" id="MobiDB-lite"/>
    </source>
</evidence>
<keyword evidence="3" id="KW-1185">Reference proteome</keyword>
<protein>
    <submittedName>
        <fullName evidence="2">Uncharacterized protein</fullName>
    </submittedName>
</protein>
<sequence>MHQWNHVSGYLLCCGPSLPSSFSCQDAGQLPSASCIRHQLCLFSKMGCFRSDILLVCQTDIESVRLPATVESAEESFCHLKDLASVAKEQLSKGWTGLSKGLQISPDSTDLCPNTLVPSRLSAAARNVGMPDSIEQLGDWKPLLRKLPHSPVPDLQFARVIHDPYLRALPRSALLMDTYSSNSHFNKGPFIRIMLLYKRTAVQVHNTSNQTAQVSSMISQHSRLTNSTKIHRLLFTRQTHRAGTQAQMKPTQSAKRRTSDKRVENERVAEEAEEDQERVNERDENPEGPGVDQSWPIILPEKITCKVPYFPFCCLIRSVVTTPFNARRQIHTNQCRSS</sequence>
<evidence type="ECO:0000313" key="3">
    <source>
        <dbReference type="Proteomes" id="UP000784294"/>
    </source>
</evidence>
<organism evidence="2 3">
    <name type="scientific">Protopolystoma xenopodis</name>
    <dbReference type="NCBI Taxonomy" id="117903"/>
    <lineage>
        <taxon>Eukaryota</taxon>
        <taxon>Metazoa</taxon>
        <taxon>Spiralia</taxon>
        <taxon>Lophotrochozoa</taxon>
        <taxon>Platyhelminthes</taxon>
        <taxon>Monogenea</taxon>
        <taxon>Polyopisthocotylea</taxon>
        <taxon>Polystomatidea</taxon>
        <taxon>Polystomatidae</taxon>
        <taxon>Protopolystoma</taxon>
    </lineage>
</organism>
<proteinExistence type="predicted"/>
<dbReference type="EMBL" id="CAAALY010245273">
    <property type="protein sequence ID" value="VEL33163.1"/>
    <property type="molecule type" value="Genomic_DNA"/>
</dbReference>
<gene>
    <name evidence="2" type="ORF">PXEA_LOCUS26603</name>
</gene>